<sequence>MFVLVRAVTNVRYPRSRSLSGVADPAINLALAPATNDVGNSVPLTCTNNKKVGYGYHRDGPNATGPTREFNIKNTRGYYMPSVAENGAITFREITLHPEYVPGNKLQQRGQHWKKIFSEYKTDEVRV</sequence>
<evidence type="ECO:0000313" key="2">
    <source>
        <dbReference type="Proteomes" id="UP001632037"/>
    </source>
</evidence>
<dbReference type="AlphaFoldDB" id="A0ABD3FJ80"/>
<dbReference type="Proteomes" id="UP001632037">
    <property type="component" value="Unassembled WGS sequence"/>
</dbReference>
<accession>A0ABD3FJ80</accession>
<keyword evidence="2" id="KW-1185">Reference proteome</keyword>
<reference evidence="1 2" key="1">
    <citation type="submission" date="2024-09" db="EMBL/GenBank/DDBJ databases">
        <title>Genome sequencing and assembly of Phytophthora oleae, isolate VK10A, causative agent of rot of olive drupes.</title>
        <authorList>
            <person name="Conti Taguali S."/>
            <person name="Riolo M."/>
            <person name="La Spada F."/>
            <person name="Cacciola S.O."/>
            <person name="Dionisio G."/>
        </authorList>
    </citation>
    <scope>NUCLEOTIDE SEQUENCE [LARGE SCALE GENOMIC DNA]</scope>
    <source>
        <strain evidence="1 2">VK10A</strain>
    </source>
</reference>
<comment type="caution">
    <text evidence="1">The sequence shown here is derived from an EMBL/GenBank/DDBJ whole genome shotgun (WGS) entry which is preliminary data.</text>
</comment>
<dbReference type="EMBL" id="JBIMZQ010000015">
    <property type="protein sequence ID" value="KAL3666977.1"/>
    <property type="molecule type" value="Genomic_DNA"/>
</dbReference>
<proteinExistence type="predicted"/>
<gene>
    <name evidence="1" type="ORF">V7S43_007922</name>
</gene>
<organism evidence="1 2">
    <name type="scientific">Phytophthora oleae</name>
    <dbReference type="NCBI Taxonomy" id="2107226"/>
    <lineage>
        <taxon>Eukaryota</taxon>
        <taxon>Sar</taxon>
        <taxon>Stramenopiles</taxon>
        <taxon>Oomycota</taxon>
        <taxon>Peronosporomycetes</taxon>
        <taxon>Peronosporales</taxon>
        <taxon>Peronosporaceae</taxon>
        <taxon>Phytophthora</taxon>
    </lineage>
</organism>
<protein>
    <submittedName>
        <fullName evidence="1">Uncharacterized protein</fullName>
    </submittedName>
</protein>
<evidence type="ECO:0000313" key="1">
    <source>
        <dbReference type="EMBL" id="KAL3666977.1"/>
    </source>
</evidence>
<name>A0ABD3FJ80_9STRA</name>